<gene>
    <name evidence="2" type="ORF">SAMN02745910_03686</name>
</gene>
<dbReference type="GeneID" id="93712277"/>
<accession>A0A1I6BIU1</accession>
<dbReference type="Gene3D" id="1.20.120.450">
    <property type="entry name" value="dinb family like domain"/>
    <property type="match status" value="1"/>
</dbReference>
<dbReference type="SUPFAM" id="SSF109854">
    <property type="entry name" value="DinB/YfiT-like putative metalloenzymes"/>
    <property type="match status" value="1"/>
</dbReference>
<name>A0A1I6BIU1_9BACI</name>
<protein>
    <submittedName>
        <fullName evidence="2">Uncharacterized damage-inducible protein DinB (Forms a four-helix bundle)</fullName>
    </submittedName>
</protein>
<evidence type="ECO:0000313" key="2">
    <source>
        <dbReference type="EMBL" id="SFQ80868.1"/>
    </source>
</evidence>
<proteinExistence type="predicted"/>
<dbReference type="InterPro" id="IPR024775">
    <property type="entry name" value="DinB-like"/>
</dbReference>
<sequence length="168" mass="19401">MKDLSTPNMDIITGILYSTVSENVLRLKKSVQDASEDEIHFKGKEHNENSIAELLKHIAYVDLKWVYRLKCAPIPSELEKEYGPELDEKGNLPSAEGSSLSFLLQQLDAVHQKLKEVCVTLKDENLTKVVSYEKGEKATIRWGLWHMADHNRYHQAHINKLRQIYKRT</sequence>
<reference evidence="2 3" key="1">
    <citation type="submission" date="2016-10" db="EMBL/GenBank/DDBJ databases">
        <authorList>
            <person name="Varghese N."/>
            <person name="Submissions S."/>
        </authorList>
    </citation>
    <scope>NUCLEOTIDE SEQUENCE [LARGE SCALE GENOMIC DNA]</scope>
    <source>
        <strain evidence="2 3">DSM 13796</strain>
    </source>
</reference>
<evidence type="ECO:0000259" key="1">
    <source>
        <dbReference type="Pfam" id="PF12867"/>
    </source>
</evidence>
<dbReference type="RefSeq" id="WP_061805997.1">
    <property type="nucleotide sequence ID" value="NZ_FOXX01000010.1"/>
</dbReference>
<evidence type="ECO:0000313" key="3">
    <source>
        <dbReference type="Proteomes" id="UP000182762"/>
    </source>
</evidence>
<comment type="caution">
    <text evidence="2">The sequence shown here is derived from an EMBL/GenBank/DDBJ whole genome shotgun (WGS) entry which is preliminary data.</text>
</comment>
<keyword evidence="3" id="KW-1185">Reference proteome</keyword>
<dbReference type="Proteomes" id="UP000182762">
    <property type="component" value="Unassembled WGS sequence"/>
</dbReference>
<dbReference type="Pfam" id="PF12867">
    <property type="entry name" value="DinB_2"/>
    <property type="match status" value="1"/>
</dbReference>
<feature type="domain" description="DinB-like" evidence="1">
    <location>
        <begin position="27"/>
        <end position="158"/>
    </location>
</feature>
<organism evidence="2 3">
    <name type="scientific">Priestia endophytica DSM 13796</name>
    <dbReference type="NCBI Taxonomy" id="1121089"/>
    <lineage>
        <taxon>Bacteria</taxon>
        <taxon>Bacillati</taxon>
        <taxon>Bacillota</taxon>
        <taxon>Bacilli</taxon>
        <taxon>Bacillales</taxon>
        <taxon>Bacillaceae</taxon>
        <taxon>Priestia</taxon>
    </lineage>
</organism>
<dbReference type="EMBL" id="FOXX01000010">
    <property type="protein sequence ID" value="SFQ80868.1"/>
    <property type="molecule type" value="Genomic_DNA"/>
</dbReference>
<dbReference type="InterPro" id="IPR034660">
    <property type="entry name" value="DinB/YfiT-like"/>
</dbReference>